<accession>A0A6L3STS8</accession>
<dbReference type="InterPro" id="IPR012337">
    <property type="entry name" value="RNaseH-like_sf"/>
</dbReference>
<organism evidence="1 2">
    <name type="scientific">Methylobacterium soli</name>
    <dbReference type="NCBI Taxonomy" id="553447"/>
    <lineage>
        <taxon>Bacteria</taxon>
        <taxon>Pseudomonadati</taxon>
        <taxon>Pseudomonadota</taxon>
        <taxon>Alphaproteobacteria</taxon>
        <taxon>Hyphomicrobiales</taxon>
        <taxon>Methylobacteriaceae</taxon>
        <taxon>Methylobacterium</taxon>
    </lineage>
</organism>
<protein>
    <submittedName>
        <fullName evidence="1">Uncharacterized protein</fullName>
    </submittedName>
</protein>
<evidence type="ECO:0000313" key="1">
    <source>
        <dbReference type="EMBL" id="KAB1075465.1"/>
    </source>
</evidence>
<dbReference type="SUPFAM" id="SSF53098">
    <property type="entry name" value="Ribonuclease H-like"/>
    <property type="match status" value="1"/>
</dbReference>
<dbReference type="InterPro" id="IPR045290">
    <property type="entry name" value="MOC1-like"/>
</dbReference>
<dbReference type="OrthoDB" id="573331at2"/>
<dbReference type="PANTHER" id="PTHR36015">
    <property type="entry name" value="HOLLIDAY JUNCTION RESOLVASE MOC1, CHLOROPLASTIC-RELATED"/>
    <property type="match status" value="1"/>
</dbReference>
<gene>
    <name evidence="1" type="ORF">F6X53_25045</name>
</gene>
<dbReference type="InterPro" id="IPR036397">
    <property type="entry name" value="RNaseH_sf"/>
</dbReference>
<name>A0A6L3STS8_9HYPH</name>
<dbReference type="Gene3D" id="3.30.420.10">
    <property type="entry name" value="Ribonuclease H-like superfamily/Ribonuclease H"/>
    <property type="match status" value="1"/>
</dbReference>
<proteinExistence type="predicted"/>
<dbReference type="GO" id="GO:0003676">
    <property type="term" value="F:nucleic acid binding"/>
    <property type="evidence" value="ECO:0007669"/>
    <property type="project" value="InterPro"/>
</dbReference>
<dbReference type="Proteomes" id="UP000474159">
    <property type="component" value="Unassembled WGS sequence"/>
</dbReference>
<sequence length="154" mass="16663">MADPNRVVLGVDPGASGALAFYRPARPHEILVFDAPLADGQIDGAELGRLIRDHVATAAIVERVSAMPKQGVSSTSKFGMAYGAVLGALGALHIPFRLETPARWKKHFRLSSDKEQSRALAIRTWPASRDFARKKDDGRAEAALLALYACEVVR</sequence>
<evidence type="ECO:0000313" key="2">
    <source>
        <dbReference type="Proteomes" id="UP000474159"/>
    </source>
</evidence>
<dbReference type="GO" id="GO:0008821">
    <property type="term" value="F:crossover junction DNA endonuclease activity"/>
    <property type="evidence" value="ECO:0007669"/>
    <property type="project" value="InterPro"/>
</dbReference>
<dbReference type="AlphaFoldDB" id="A0A6L3STS8"/>
<dbReference type="PANTHER" id="PTHR36015:SF6">
    <property type="entry name" value="HOLLIDAY JUNCTION RESOLVASE MOC1, CHLOROPLASTIC-RELATED"/>
    <property type="match status" value="1"/>
</dbReference>
<dbReference type="EMBL" id="VZZK01000034">
    <property type="protein sequence ID" value="KAB1075465.1"/>
    <property type="molecule type" value="Genomic_DNA"/>
</dbReference>
<dbReference type="CDD" id="cd22992">
    <property type="entry name" value="MOC1"/>
    <property type="match status" value="1"/>
</dbReference>
<comment type="caution">
    <text evidence="1">The sequence shown here is derived from an EMBL/GenBank/DDBJ whole genome shotgun (WGS) entry which is preliminary data.</text>
</comment>
<reference evidence="1 2" key="1">
    <citation type="submission" date="2019-09" db="EMBL/GenBank/DDBJ databases">
        <title>YIM 48816 draft genome.</title>
        <authorList>
            <person name="Jiang L."/>
        </authorList>
    </citation>
    <scope>NUCLEOTIDE SEQUENCE [LARGE SCALE GENOMIC DNA]</scope>
    <source>
        <strain evidence="1 2">YIM 48816</strain>
    </source>
</reference>
<keyword evidence="2" id="KW-1185">Reference proteome</keyword>